<evidence type="ECO:0008006" key="6">
    <source>
        <dbReference type="Google" id="ProtNLM"/>
    </source>
</evidence>
<dbReference type="EMBL" id="VAHF01000013">
    <property type="protein sequence ID" value="TXG46955.1"/>
    <property type="molecule type" value="Genomic_DNA"/>
</dbReference>
<comment type="caution">
    <text evidence="4">The sequence shown here is derived from an EMBL/GenBank/DDBJ whole genome shotgun (WGS) entry which is preliminary data.</text>
</comment>
<accession>A0A5C7GQY2</accession>
<protein>
    <recommendedName>
        <fullName evidence="6">Stigma-specific STIG1-like protein 1</fullName>
    </recommendedName>
</protein>
<feature type="signal peptide" evidence="3">
    <location>
        <begin position="1"/>
        <end position="24"/>
    </location>
</feature>
<keyword evidence="5" id="KW-1185">Reference proteome</keyword>
<gene>
    <name evidence="4" type="ORF">EZV62_026249</name>
</gene>
<evidence type="ECO:0000256" key="2">
    <source>
        <dbReference type="ARBA" id="ARBA00022729"/>
    </source>
</evidence>
<dbReference type="PANTHER" id="PTHR33227:SF21">
    <property type="entry name" value="F12F1.21 PROTEIN"/>
    <property type="match status" value="1"/>
</dbReference>
<organism evidence="4 5">
    <name type="scientific">Acer yangbiense</name>
    <dbReference type="NCBI Taxonomy" id="1000413"/>
    <lineage>
        <taxon>Eukaryota</taxon>
        <taxon>Viridiplantae</taxon>
        <taxon>Streptophyta</taxon>
        <taxon>Embryophyta</taxon>
        <taxon>Tracheophyta</taxon>
        <taxon>Spermatophyta</taxon>
        <taxon>Magnoliopsida</taxon>
        <taxon>eudicotyledons</taxon>
        <taxon>Gunneridae</taxon>
        <taxon>Pentapetalae</taxon>
        <taxon>rosids</taxon>
        <taxon>malvids</taxon>
        <taxon>Sapindales</taxon>
        <taxon>Sapindaceae</taxon>
        <taxon>Hippocastanoideae</taxon>
        <taxon>Acereae</taxon>
        <taxon>Acer</taxon>
    </lineage>
</organism>
<dbReference type="Proteomes" id="UP000323000">
    <property type="component" value="Chromosome 13"/>
</dbReference>
<keyword evidence="2 3" id="KW-0732">Signal</keyword>
<evidence type="ECO:0000256" key="1">
    <source>
        <dbReference type="ARBA" id="ARBA00006010"/>
    </source>
</evidence>
<reference evidence="5" key="1">
    <citation type="journal article" date="2019" name="Gigascience">
        <title>De novo genome assembly of the endangered Acer yangbiense, a plant species with extremely small populations endemic to Yunnan Province, China.</title>
        <authorList>
            <person name="Yang J."/>
            <person name="Wariss H.M."/>
            <person name="Tao L."/>
            <person name="Zhang R."/>
            <person name="Yun Q."/>
            <person name="Hollingsworth P."/>
            <person name="Dao Z."/>
            <person name="Luo G."/>
            <person name="Guo H."/>
            <person name="Ma Y."/>
            <person name="Sun W."/>
        </authorList>
    </citation>
    <scope>NUCLEOTIDE SEQUENCE [LARGE SCALE GENOMIC DNA]</scope>
    <source>
        <strain evidence="5">cv. Malutang</strain>
    </source>
</reference>
<dbReference type="Pfam" id="PF04885">
    <property type="entry name" value="Stig1"/>
    <property type="match status" value="1"/>
</dbReference>
<dbReference type="AlphaFoldDB" id="A0A5C7GQY2"/>
<dbReference type="PANTHER" id="PTHR33227">
    <property type="entry name" value="STIGMA-SPECIFIC STIG1-LIKE PROTEIN 3"/>
    <property type="match status" value="1"/>
</dbReference>
<comment type="similarity">
    <text evidence="1">Belongs to the STIG1 family.</text>
</comment>
<feature type="chain" id="PRO_5022930206" description="Stigma-specific STIG1-like protein 1" evidence="3">
    <location>
        <begin position="25"/>
        <end position="153"/>
    </location>
</feature>
<evidence type="ECO:0000256" key="3">
    <source>
        <dbReference type="SAM" id="SignalP"/>
    </source>
</evidence>
<sequence>MKSLQILFLVLAVVLLAITTAAFSASTPSSDNDNREPLNYDDDETLTTSLRGASRFLASRRTRVNPVTATCDKYPRVCRAKGSAGRDCCKKKCVNVSTDKLNCGKCGRKCKYSEICCKGECVNPMINKKHCGGCNSKCGKKGSYCVYGMCSYA</sequence>
<evidence type="ECO:0000313" key="5">
    <source>
        <dbReference type="Proteomes" id="UP000323000"/>
    </source>
</evidence>
<evidence type="ECO:0000313" key="4">
    <source>
        <dbReference type="EMBL" id="TXG46955.1"/>
    </source>
</evidence>
<dbReference type="OrthoDB" id="5421723at2759"/>
<proteinExistence type="inferred from homology"/>
<name>A0A5C7GQY2_9ROSI</name>
<dbReference type="InterPro" id="IPR006969">
    <property type="entry name" value="Stig-like"/>
</dbReference>